<keyword evidence="2" id="KW-1185">Reference proteome</keyword>
<dbReference type="AlphaFoldDB" id="A0A8C9H365"/>
<sequence>MPFQPAQCPGWEILCYTGNGFLFEKLIFVCDPCKVVFLTGPCLRINKSVMSETKVYSSVCRCVAPPFSPAAPHMQSHSRGVTP</sequence>
<evidence type="ECO:0000313" key="1">
    <source>
        <dbReference type="Ensembl" id="ENSPTEP00000013461.1"/>
    </source>
</evidence>
<proteinExistence type="predicted"/>
<name>A0A8C9H365_9PRIM</name>
<evidence type="ECO:0000313" key="2">
    <source>
        <dbReference type="Proteomes" id="UP000694416"/>
    </source>
</evidence>
<accession>A0A8C9H365</accession>
<protein>
    <submittedName>
        <fullName evidence="1">Uncharacterized protein</fullName>
    </submittedName>
</protein>
<dbReference type="Ensembl" id="ENSPTET00000020224.1">
    <property type="protein sequence ID" value="ENSPTEP00000013461.1"/>
    <property type="gene ID" value="ENSPTEG00000015085.1"/>
</dbReference>
<dbReference type="Proteomes" id="UP000694416">
    <property type="component" value="Unplaced"/>
</dbReference>
<organism evidence="1 2">
    <name type="scientific">Piliocolobus tephrosceles</name>
    <name type="common">Ugandan red Colobus</name>
    <dbReference type="NCBI Taxonomy" id="591936"/>
    <lineage>
        <taxon>Eukaryota</taxon>
        <taxon>Metazoa</taxon>
        <taxon>Chordata</taxon>
        <taxon>Craniata</taxon>
        <taxon>Vertebrata</taxon>
        <taxon>Euteleostomi</taxon>
        <taxon>Mammalia</taxon>
        <taxon>Eutheria</taxon>
        <taxon>Euarchontoglires</taxon>
        <taxon>Primates</taxon>
        <taxon>Haplorrhini</taxon>
        <taxon>Catarrhini</taxon>
        <taxon>Cercopithecidae</taxon>
        <taxon>Colobinae</taxon>
        <taxon>Piliocolobus</taxon>
    </lineage>
</organism>
<reference evidence="1" key="2">
    <citation type="submission" date="2025-09" db="UniProtKB">
        <authorList>
            <consortium name="Ensembl"/>
        </authorList>
    </citation>
    <scope>IDENTIFICATION</scope>
</reference>
<reference evidence="1" key="1">
    <citation type="submission" date="2025-08" db="UniProtKB">
        <authorList>
            <consortium name="Ensembl"/>
        </authorList>
    </citation>
    <scope>IDENTIFICATION</scope>
</reference>